<name>A0A3Q2R4R9_FUNHE</name>
<organism evidence="2 3">
    <name type="scientific">Fundulus heteroclitus</name>
    <name type="common">Killifish</name>
    <name type="synonym">Mummichog</name>
    <dbReference type="NCBI Taxonomy" id="8078"/>
    <lineage>
        <taxon>Eukaryota</taxon>
        <taxon>Metazoa</taxon>
        <taxon>Chordata</taxon>
        <taxon>Craniata</taxon>
        <taxon>Vertebrata</taxon>
        <taxon>Euteleostomi</taxon>
        <taxon>Actinopterygii</taxon>
        <taxon>Neopterygii</taxon>
        <taxon>Teleostei</taxon>
        <taxon>Neoteleostei</taxon>
        <taxon>Acanthomorphata</taxon>
        <taxon>Ovalentaria</taxon>
        <taxon>Atherinomorphae</taxon>
        <taxon>Cyprinodontiformes</taxon>
        <taxon>Fundulidae</taxon>
        <taxon>Fundulus</taxon>
    </lineage>
</organism>
<keyword evidence="1" id="KW-0472">Membrane</keyword>
<keyword evidence="1" id="KW-0812">Transmembrane</keyword>
<accession>A0A3Q2R4R9</accession>
<proteinExistence type="predicted"/>
<protein>
    <submittedName>
        <fullName evidence="2">Uncharacterized protein</fullName>
    </submittedName>
</protein>
<evidence type="ECO:0000313" key="3">
    <source>
        <dbReference type="Proteomes" id="UP000265000"/>
    </source>
</evidence>
<reference evidence="2" key="1">
    <citation type="submission" date="2025-08" db="UniProtKB">
        <authorList>
            <consortium name="Ensembl"/>
        </authorList>
    </citation>
    <scope>IDENTIFICATION</scope>
</reference>
<dbReference type="AlphaFoldDB" id="A0A3Q2R4R9"/>
<dbReference type="Ensembl" id="ENSFHET00000035585.1">
    <property type="protein sequence ID" value="ENSFHEP00000035168.1"/>
    <property type="gene ID" value="ENSFHEG00000023214.1"/>
</dbReference>
<evidence type="ECO:0000256" key="1">
    <source>
        <dbReference type="SAM" id="Phobius"/>
    </source>
</evidence>
<keyword evidence="3" id="KW-1185">Reference proteome</keyword>
<reference evidence="2" key="2">
    <citation type="submission" date="2025-09" db="UniProtKB">
        <authorList>
            <consortium name="Ensembl"/>
        </authorList>
    </citation>
    <scope>IDENTIFICATION</scope>
</reference>
<keyword evidence="1" id="KW-1133">Transmembrane helix</keyword>
<dbReference type="Proteomes" id="UP000265000">
    <property type="component" value="Unplaced"/>
</dbReference>
<evidence type="ECO:0000313" key="2">
    <source>
        <dbReference type="Ensembl" id="ENSFHEP00000035168.1"/>
    </source>
</evidence>
<sequence>MSLSPEGSSTSTSVCIIFWIFTAYTSVEVCSPAALPLSAPTGLHHFGRAPSKAAAPPHRILRWLILSGWILLHLAVCLISRRTIWGRPRSGCWRVSLHKCPSDIMN</sequence>
<feature type="transmembrane region" description="Helical" evidence="1">
    <location>
        <begin position="60"/>
        <end position="79"/>
    </location>
</feature>